<dbReference type="Proteomes" id="UP000184612">
    <property type="component" value="Unassembled WGS sequence"/>
</dbReference>
<feature type="domain" description="Xylose isomerase-like TIM barrel" evidence="1">
    <location>
        <begin position="27"/>
        <end position="270"/>
    </location>
</feature>
<evidence type="ECO:0000313" key="3">
    <source>
        <dbReference type="Proteomes" id="UP000184612"/>
    </source>
</evidence>
<dbReference type="GO" id="GO:0016853">
    <property type="term" value="F:isomerase activity"/>
    <property type="evidence" value="ECO:0007669"/>
    <property type="project" value="UniProtKB-KW"/>
</dbReference>
<dbReference type="Pfam" id="PF01261">
    <property type="entry name" value="AP_endonuc_2"/>
    <property type="match status" value="1"/>
</dbReference>
<gene>
    <name evidence="2" type="ORF">SAMN02745217_00076</name>
</gene>
<dbReference type="PANTHER" id="PTHR12110:SF53">
    <property type="entry name" value="BLR5974 PROTEIN"/>
    <property type="match status" value="1"/>
</dbReference>
<keyword evidence="2" id="KW-0413">Isomerase</keyword>
<keyword evidence="3" id="KW-1185">Reference proteome</keyword>
<reference evidence="2 3" key="1">
    <citation type="submission" date="2016-12" db="EMBL/GenBank/DDBJ databases">
        <authorList>
            <person name="Song W.-J."/>
            <person name="Kurnit D.M."/>
        </authorList>
    </citation>
    <scope>NUCLEOTIDE SEQUENCE [LARGE SCALE GENOMIC DNA]</scope>
    <source>
        <strain evidence="2 3">DSM 12503</strain>
    </source>
</reference>
<dbReference type="PANTHER" id="PTHR12110">
    <property type="entry name" value="HYDROXYPYRUVATE ISOMERASE"/>
    <property type="match status" value="1"/>
</dbReference>
<dbReference type="SUPFAM" id="SSF51658">
    <property type="entry name" value="Xylose isomerase-like"/>
    <property type="match status" value="1"/>
</dbReference>
<dbReference type="EMBL" id="FRFD01000003">
    <property type="protein sequence ID" value="SHO43060.1"/>
    <property type="molecule type" value="Genomic_DNA"/>
</dbReference>
<dbReference type="Gene3D" id="3.20.20.150">
    <property type="entry name" value="Divalent-metal-dependent TIM barrel enzymes"/>
    <property type="match status" value="1"/>
</dbReference>
<dbReference type="STRING" id="1121345.SAMN02745217_00076"/>
<evidence type="ECO:0000313" key="2">
    <source>
        <dbReference type="EMBL" id="SHO43060.1"/>
    </source>
</evidence>
<name>A0A1M7XWE8_9FIRM</name>
<sequence>MKLSVSAWSLQEKLFGQEITICDFIHYCHRNGIRSVELLDCFIKGESDIREITELLARLDMEVSAYSIGNDFVLPDSGERNKQVEYLKKSMDLTRKLGSSRMRVFGGSEKEGIASEYAEDWIVECFQKAAPFAEEKGITMVLENHGLITGKSEQIKRVIERVGSKALKANADVANFILANENSLDAVKALYDQIGYVHLKDLKRVNGEEGYTALDGSVYQGVVLGCGDVPIAQTILYLKEKGYSGYLSIEYEGLGDPMKDTSECIEYLKNAVR</sequence>
<protein>
    <submittedName>
        <fullName evidence="2">Sugar phosphate isomerase/epimerase</fullName>
    </submittedName>
</protein>
<organism evidence="2 3">
    <name type="scientific">Anaerocolumna xylanovorans DSM 12503</name>
    <dbReference type="NCBI Taxonomy" id="1121345"/>
    <lineage>
        <taxon>Bacteria</taxon>
        <taxon>Bacillati</taxon>
        <taxon>Bacillota</taxon>
        <taxon>Clostridia</taxon>
        <taxon>Lachnospirales</taxon>
        <taxon>Lachnospiraceae</taxon>
        <taxon>Anaerocolumna</taxon>
    </lineage>
</organism>
<dbReference type="RefSeq" id="WP_073586841.1">
    <property type="nucleotide sequence ID" value="NZ_FRFD01000003.1"/>
</dbReference>
<dbReference type="InterPro" id="IPR036237">
    <property type="entry name" value="Xyl_isomerase-like_sf"/>
</dbReference>
<proteinExistence type="predicted"/>
<dbReference type="InterPro" id="IPR013022">
    <property type="entry name" value="Xyl_isomerase-like_TIM-brl"/>
</dbReference>
<accession>A0A1M7XWE8</accession>
<dbReference type="InterPro" id="IPR050312">
    <property type="entry name" value="IolE/XylAMocC-like"/>
</dbReference>
<dbReference type="AlphaFoldDB" id="A0A1M7XWE8"/>
<evidence type="ECO:0000259" key="1">
    <source>
        <dbReference type="Pfam" id="PF01261"/>
    </source>
</evidence>